<evidence type="ECO:0000313" key="1">
    <source>
        <dbReference type="EMBL" id="KMS67654.1"/>
    </source>
</evidence>
<comment type="caution">
    <text evidence="1">The sequence shown here is derived from an EMBL/GenBank/DDBJ whole genome shotgun (WGS) entry which is preliminary data.</text>
</comment>
<keyword evidence="2" id="KW-1185">Reference proteome</keyword>
<accession>A0ABR5HR26</accession>
<name>A0ABR5HR26_STRLW</name>
<dbReference type="RefSeq" id="WP_048574377.1">
    <property type="nucleotide sequence ID" value="NZ_LFEH01000183.1"/>
</dbReference>
<sequence length="103" mass="10829">ATLIFDYPTPTALADHLGGRLGTVTEARPAVLAELDRLEEAFATAGADDELHAHVVARLEALTAKWWSLGGGADELGVGGDDFDFDSATDDEIFGLIDNELGS</sequence>
<protein>
    <submittedName>
        <fullName evidence="1">Uncharacterized protein</fullName>
    </submittedName>
</protein>
<reference evidence="1 2" key="1">
    <citation type="submission" date="2015-06" db="EMBL/GenBank/DDBJ databases">
        <title>Draft genome sequence of Streptomyces leeuwenhoekii C58, which produces the novel lasso peptide, chaxapeptin.</title>
        <authorList>
            <person name="Yi Y."/>
            <person name="Hai D."/>
            <person name="Jaspars M."/>
            <person name="Sheng H."/>
            <person name="Rateb M.E."/>
            <person name="Bull A."/>
            <person name="Goodfellow M."/>
            <person name="Asenjo J.A."/>
            <person name="Ebel R."/>
        </authorList>
    </citation>
    <scope>NUCLEOTIDE SEQUENCE [LARGE SCALE GENOMIC DNA]</scope>
    <source>
        <strain evidence="1 2">C58</strain>
    </source>
</reference>
<dbReference type="Proteomes" id="UP000037274">
    <property type="component" value="Unassembled WGS sequence"/>
</dbReference>
<proteinExistence type="predicted"/>
<evidence type="ECO:0000313" key="2">
    <source>
        <dbReference type="Proteomes" id="UP000037274"/>
    </source>
</evidence>
<dbReference type="Gene3D" id="1.10.1200.10">
    <property type="entry name" value="ACP-like"/>
    <property type="match status" value="1"/>
</dbReference>
<feature type="non-terminal residue" evidence="1">
    <location>
        <position position="1"/>
    </location>
</feature>
<gene>
    <name evidence="1" type="ORF">ACH49_28325</name>
</gene>
<dbReference type="InterPro" id="IPR036736">
    <property type="entry name" value="ACP-like_sf"/>
</dbReference>
<dbReference type="EMBL" id="LFEH01000183">
    <property type="protein sequence ID" value="KMS67654.1"/>
    <property type="molecule type" value="Genomic_DNA"/>
</dbReference>
<organism evidence="1 2">
    <name type="scientific">Streptomyces leeuwenhoekii</name>
    <dbReference type="NCBI Taxonomy" id="1437453"/>
    <lineage>
        <taxon>Bacteria</taxon>
        <taxon>Bacillati</taxon>
        <taxon>Actinomycetota</taxon>
        <taxon>Actinomycetes</taxon>
        <taxon>Kitasatosporales</taxon>
        <taxon>Streptomycetaceae</taxon>
        <taxon>Streptomyces</taxon>
    </lineage>
</organism>